<organism evidence="1 2">
    <name type="scientific">Pleurodeles waltl</name>
    <name type="common">Iberian ribbed newt</name>
    <dbReference type="NCBI Taxonomy" id="8319"/>
    <lineage>
        <taxon>Eukaryota</taxon>
        <taxon>Metazoa</taxon>
        <taxon>Chordata</taxon>
        <taxon>Craniata</taxon>
        <taxon>Vertebrata</taxon>
        <taxon>Euteleostomi</taxon>
        <taxon>Amphibia</taxon>
        <taxon>Batrachia</taxon>
        <taxon>Caudata</taxon>
        <taxon>Salamandroidea</taxon>
        <taxon>Salamandridae</taxon>
        <taxon>Pleurodelinae</taxon>
        <taxon>Pleurodeles</taxon>
    </lineage>
</organism>
<proteinExistence type="predicted"/>
<comment type="caution">
    <text evidence="1">The sequence shown here is derived from an EMBL/GenBank/DDBJ whole genome shotgun (WGS) entry which is preliminary data.</text>
</comment>
<gene>
    <name evidence="1" type="ORF">NDU88_001922</name>
</gene>
<keyword evidence="2" id="KW-1185">Reference proteome</keyword>
<evidence type="ECO:0000313" key="2">
    <source>
        <dbReference type="Proteomes" id="UP001066276"/>
    </source>
</evidence>
<protein>
    <submittedName>
        <fullName evidence="1">Uncharacterized protein</fullName>
    </submittedName>
</protein>
<evidence type="ECO:0000313" key="1">
    <source>
        <dbReference type="EMBL" id="KAJ1104511.1"/>
    </source>
</evidence>
<accession>A0AAV7ML60</accession>
<reference evidence="1" key="1">
    <citation type="journal article" date="2022" name="bioRxiv">
        <title>Sequencing and chromosome-scale assembly of the giantPleurodeles waltlgenome.</title>
        <authorList>
            <person name="Brown T."/>
            <person name="Elewa A."/>
            <person name="Iarovenko S."/>
            <person name="Subramanian E."/>
            <person name="Araus A.J."/>
            <person name="Petzold A."/>
            <person name="Susuki M."/>
            <person name="Suzuki K.-i.T."/>
            <person name="Hayashi T."/>
            <person name="Toyoda A."/>
            <person name="Oliveira C."/>
            <person name="Osipova E."/>
            <person name="Leigh N.D."/>
            <person name="Simon A."/>
            <person name="Yun M.H."/>
        </authorList>
    </citation>
    <scope>NUCLEOTIDE SEQUENCE</scope>
    <source>
        <strain evidence="1">20211129_DDA</strain>
        <tissue evidence="1">Liver</tissue>
    </source>
</reference>
<name>A0AAV7ML60_PLEWA</name>
<dbReference type="Proteomes" id="UP001066276">
    <property type="component" value="Chromosome 9"/>
</dbReference>
<sequence>MRGTGGSDFFIGISVSAAREWHLELLCLQKRPTGRINGMRPCPRIQSGACRGRIDIVFGFMETGPNVYSMSG</sequence>
<dbReference type="EMBL" id="JANPWB010000013">
    <property type="protein sequence ID" value="KAJ1104511.1"/>
    <property type="molecule type" value="Genomic_DNA"/>
</dbReference>
<dbReference type="AlphaFoldDB" id="A0AAV7ML60"/>